<evidence type="ECO:0000313" key="2">
    <source>
        <dbReference type="Proteomes" id="UP000179524"/>
    </source>
</evidence>
<reference evidence="1 2" key="1">
    <citation type="submission" date="2016-10" db="EMBL/GenBank/DDBJ databases">
        <title>Draft genome sequences of four alkaliphilic bacteria belonging to the Anaerobacillus genus.</title>
        <authorList>
            <person name="Bassil N.M."/>
            <person name="Lloyd J.R."/>
        </authorList>
    </citation>
    <scope>NUCLEOTIDE SEQUENCE [LARGE SCALE GENOMIC DNA]</scope>
    <source>
        <strain evidence="1 2">DSM 18345</strain>
    </source>
</reference>
<dbReference type="Pfam" id="PF02595">
    <property type="entry name" value="Gly_kinase"/>
    <property type="match status" value="1"/>
</dbReference>
<dbReference type="AlphaFoldDB" id="A0A1S2LJH2"/>
<proteinExistence type="predicted"/>
<keyword evidence="2" id="KW-1185">Reference proteome</keyword>
<accession>A0A1S2LJH2</accession>
<evidence type="ECO:0000313" key="1">
    <source>
        <dbReference type="EMBL" id="OIJ12561.1"/>
    </source>
</evidence>
<protein>
    <recommendedName>
        <fullName evidence="3">Glycerate kinase</fullName>
    </recommendedName>
</protein>
<dbReference type="PANTHER" id="PTHR21599">
    <property type="entry name" value="GLYCERATE KINASE"/>
    <property type="match status" value="1"/>
</dbReference>
<dbReference type="EMBL" id="MLQR01000031">
    <property type="protein sequence ID" value="OIJ12561.1"/>
    <property type="molecule type" value="Genomic_DNA"/>
</dbReference>
<dbReference type="GO" id="GO:0008887">
    <property type="term" value="F:glycerate kinase activity"/>
    <property type="evidence" value="ECO:0007669"/>
    <property type="project" value="InterPro"/>
</dbReference>
<organism evidence="1 2">
    <name type="scientific">Anaerobacillus alkalilacustris</name>
    <dbReference type="NCBI Taxonomy" id="393763"/>
    <lineage>
        <taxon>Bacteria</taxon>
        <taxon>Bacillati</taxon>
        <taxon>Bacillota</taxon>
        <taxon>Bacilli</taxon>
        <taxon>Bacillales</taxon>
        <taxon>Bacillaceae</taxon>
        <taxon>Anaerobacillus</taxon>
    </lineage>
</organism>
<comment type="caution">
    <text evidence="1">The sequence shown here is derived from an EMBL/GenBank/DDBJ whole genome shotgun (WGS) entry which is preliminary data.</text>
</comment>
<dbReference type="Proteomes" id="UP000179524">
    <property type="component" value="Unassembled WGS sequence"/>
</dbReference>
<sequence>MSLKEKGKIVLAPDSFKESMTAKNAALAMKKGIHKVFPDAECIVVPMADGGDIKPLKAKTRLKRMLGVLHKADEGQN</sequence>
<dbReference type="InterPro" id="IPR036129">
    <property type="entry name" value="Glycerate_kinase_sf"/>
</dbReference>
<gene>
    <name evidence="1" type="ORF">BKP37_14135</name>
</gene>
<dbReference type="SUPFAM" id="SSF110738">
    <property type="entry name" value="Glycerate kinase I"/>
    <property type="match status" value="1"/>
</dbReference>
<dbReference type="InterPro" id="IPR018197">
    <property type="entry name" value="Glycerate_kinase_RE-like"/>
</dbReference>
<dbReference type="Gene3D" id="3.40.50.10350">
    <property type="entry name" value="Glycerate kinase, domain 1"/>
    <property type="match status" value="1"/>
</dbReference>
<dbReference type="PANTHER" id="PTHR21599:SF0">
    <property type="entry name" value="GLYCERATE KINASE"/>
    <property type="match status" value="1"/>
</dbReference>
<dbReference type="InterPro" id="IPR004381">
    <property type="entry name" value="Glycerate_kinase"/>
</dbReference>
<evidence type="ECO:0008006" key="3">
    <source>
        <dbReference type="Google" id="ProtNLM"/>
    </source>
</evidence>
<name>A0A1S2LJH2_9BACI</name>
<dbReference type="GO" id="GO:0031388">
    <property type="term" value="P:organic acid phosphorylation"/>
    <property type="evidence" value="ECO:0007669"/>
    <property type="project" value="InterPro"/>
</dbReference>